<feature type="transmembrane region" description="Helical" evidence="9">
    <location>
        <begin position="97"/>
        <end position="118"/>
    </location>
</feature>
<keyword evidence="11" id="KW-1185">Reference proteome</keyword>
<keyword evidence="4 9" id="KW-0812">Transmembrane</keyword>
<evidence type="ECO:0000256" key="7">
    <source>
        <dbReference type="ARBA" id="ARBA00023136"/>
    </source>
</evidence>
<proteinExistence type="inferred from homology"/>
<dbReference type="InterPro" id="IPR001851">
    <property type="entry name" value="ABC_transp_permease"/>
</dbReference>
<gene>
    <name evidence="10" type="ORF">E8M01_03225</name>
</gene>
<dbReference type="EMBL" id="CP039690">
    <property type="protein sequence ID" value="QCI63332.1"/>
    <property type="molecule type" value="Genomic_DNA"/>
</dbReference>
<organism evidence="10 11">
    <name type="scientific">Phreatobacter stygius</name>
    <dbReference type="NCBI Taxonomy" id="1940610"/>
    <lineage>
        <taxon>Bacteria</taxon>
        <taxon>Pseudomonadati</taxon>
        <taxon>Pseudomonadota</taxon>
        <taxon>Alphaproteobacteria</taxon>
        <taxon>Hyphomicrobiales</taxon>
        <taxon>Phreatobacteraceae</taxon>
        <taxon>Phreatobacter</taxon>
    </lineage>
</organism>
<feature type="transmembrane region" description="Helical" evidence="9">
    <location>
        <begin position="44"/>
        <end position="61"/>
    </location>
</feature>
<reference evidence="10 11" key="1">
    <citation type="submission" date="2019-04" db="EMBL/GenBank/DDBJ databases">
        <title>Phreatobacter aquaticus sp. nov.</title>
        <authorList>
            <person name="Choi A."/>
        </authorList>
    </citation>
    <scope>NUCLEOTIDE SEQUENCE [LARGE SCALE GENOMIC DNA]</scope>
    <source>
        <strain evidence="10 11">KCTC 52518</strain>
    </source>
</reference>
<dbReference type="CDD" id="cd06582">
    <property type="entry name" value="TM_PBP1_LivH_like"/>
    <property type="match status" value="1"/>
</dbReference>
<dbReference type="GO" id="GO:0005886">
    <property type="term" value="C:plasma membrane"/>
    <property type="evidence" value="ECO:0007669"/>
    <property type="project" value="UniProtKB-SubCell"/>
</dbReference>
<comment type="similarity">
    <text evidence="8">Belongs to the binding-protein-dependent transport system permease family. LivHM subfamily.</text>
</comment>
<feature type="transmembrane region" description="Helical" evidence="9">
    <location>
        <begin position="138"/>
        <end position="161"/>
    </location>
</feature>
<evidence type="ECO:0000256" key="6">
    <source>
        <dbReference type="ARBA" id="ARBA00022989"/>
    </source>
</evidence>
<evidence type="ECO:0000256" key="9">
    <source>
        <dbReference type="SAM" id="Phobius"/>
    </source>
</evidence>
<accession>A0A4D7B529</accession>
<dbReference type="Pfam" id="PF02653">
    <property type="entry name" value="BPD_transp_2"/>
    <property type="match status" value="1"/>
</dbReference>
<evidence type="ECO:0000313" key="11">
    <source>
        <dbReference type="Proteomes" id="UP000298781"/>
    </source>
</evidence>
<keyword evidence="7 9" id="KW-0472">Membrane</keyword>
<name>A0A4D7B529_9HYPH</name>
<dbReference type="OrthoDB" id="9807115at2"/>
<feature type="transmembrane region" description="Helical" evidence="9">
    <location>
        <begin position="223"/>
        <end position="251"/>
    </location>
</feature>
<protein>
    <submittedName>
        <fullName evidence="10">Branched-chain amino acid ABC transporter permease</fullName>
    </submittedName>
</protein>
<dbReference type="PANTHER" id="PTHR11795">
    <property type="entry name" value="BRANCHED-CHAIN AMINO ACID TRANSPORT SYSTEM PERMEASE PROTEIN LIVH"/>
    <property type="match status" value="1"/>
</dbReference>
<feature type="transmembrane region" description="Helical" evidence="9">
    <location>
        <begin position="6"/>
        <end position="32"/>
    </location>
</feature>
<evidence type="ECO:0000256" key="8">
    <source>
        <dbReference type="ARBA" id="ARBA00037998"/>
    </source>
</evidence>
<dbReference type="Proteomes" id="UP000298781">
    <property type="component" value="Chromosome"/>
</dbReference>
<evidence type="ECO:0000256" key="2">
    <source>
        <dbReference type="ARBA" id="ARBA00022448"/>
    </source>
</evidence>
<evidence type="ECO:0000313" key="10">
    <source>
        <dbReference type="EMBL" id="QCI63332.1"/>
    </source>
</evidence>
<dbReference type="AlphaFoldDB" id="A0A4D7B529"/>
<dbReference type="RefSeq" id="WP_136958791.1">
    <property type="nucleotide sequence ID" value="NZ_CP039690.1"/>
</dbReference>
<feature type="transmembrane region" description="Helical" evidence="9">
    <location>
        <begin position="258"/>
        <end position="279"/>
    </location>
</feature>
<evidence type="ECO:0000256" key="5">
    <source>
        <dbReference type="ARBA" id="ARBA00022970"/>
    </source>
</evidence>
<feature type="transmembrane region" description="Helical" evidence="9">
    <location>
        <begin position="192"/>
        <end position="211"/>
    </location>
</feature>
<dbReference type="GO" id="GO:0022857">
    <property type="term" value="F:transmembrane transporter activity"/>
    <property type="evidence" value="ECO:0007669"/>
    <property type="project" value="InterPro"/>
</dbReference>
<comment type="subcellular location">
    <subcellularLocation>
        <location evidence="1">Cell membrane</location>
        <topology evidence="1">Multi-pass membrane protein</topology>
    </subcellularLocation>
</comment>
<sequence>MDTDILLQAVVQGLLIGSTYGTVALGLGLIYSVSGVVNFSHGDFLSLAMFISYALYAAFALDPYASVFITFPVLAIAGGAVYWTLIRPVISGHLLMIIQLTLGLNLILQNGMLMVFGGQPLRVPSIMETKLLIMGDVIMRWPLVIAFCASIVLAGLLFLMLSRTDFGRSIRAVHQNPKAAALMGVNVARVRILVFALGIGLLAIAGALLLPGTPLHPSMGLRYTVITLLTLVLGGMTNFVGILLGGLVIGLSEAIGTIYVSGILGMILPYLILVLILLFRPAGLLGKA</sequence>
<evidence type="ECO:0000256" key="1">
    <source>
        <dbReference type="ARBA" id="ARBA00004651"/>
    </source>
</evidence>
<evidence type="ECO:0000256" key="3">
    <source>
        <dbReference type="ARBA" id="ARBA00022475"/>
    </source>
</evidence>
<dbReference type="GO" id="GO:0006865">
    <property type="term" value="P:amino acid transport"/>
    <property type="evidence" value="ECO:0007669"/>
    <property type="project" value="UniProtKB-KW"/>
</dbReference>
<evidence type="ECO:0000256" key="4">
    <source>
        <dbReference type="ARBA" id="ARBA00022692"/>
    </source>
</evidence>
<dbReference type="InterPro" id="IPR052157">
    <property type="entry name" value="BCAA_transport_permease"/>
</dbReference>
<keyword evidence="2" id="KW-0813">Transport</keyword>
<keyword evidence="5" id="KW-0029">Amino-acid transport</keyword>
<keyword evidence="3" id="KW-1003">Cell membrane</keyword>
<dbReference type="KEGG" id="pstg:E8M01_03225"/>
<feature type="transmembrane region" description="Helical" evidence="9">
    <location>
        <begin position="67"/>
        <end position="85"/>
    </location>
</feature>
<dbReference type="PANTHER" id="PTHR11795:SF445">
    <property type="entry name" value="AMINO ACID ABC TRANSPORTER PERMEASE PROTEIN"/>
    <property type="match status" value="1"/>
</dbReference>
<keyword evidence="6 9" id="KW-1133">Transmembrane helix</keyword>